<reference evidence="5 6" key="1">
    <citation type="submission" date="2023-08" db="EMBL/GenBank/DDBJ databases">
        <title>Implementing the SeqCode for naming new Mesorhizobium species isolated from Vachellia karroo root nodules.</title>
        <authorList>
            <person name="Van Lill M."/>
        </authorList>
    </citation>
    <scope>NUCLEOTIDE SEQUENCE [LARGE SCALE GENOMIC DNA]</scope>
    <source>
        <strain evidence="5 6">VK3E</strain>
    </source>
</reference>
<evidence type="ECO:0000256" key="2">
    <source>
        <dbReference type="ARBA" id="ARBA00022679"/>
    </source>
</evidence>
<dbReference type="PANTHER" id="PTHR43300:SF11">
    <property type="entry name" value="ACETYLTRANSFERASE RV3034C-RELATED"/>
    <property type="match status" value="1"/>
</dbReference>
<evidence type="ECO:0000313" key="5">
    <source>
        <dbReference type="EMBL" id="MDX8438740.1"/>
    </source>
</evidence>
<keyword evidence="2" id="KW-0808">Transferase</keyword>
<dbReference type="PROSITE" id="PS00101">
    <property type="entry name" value="HEXAPEP_TRANSFERASES"/>
    <property type="match status" value="1"/>
</dbReference>
<evidence type="ECO:0000313" key="6">
    <source>
        <dbReference type="Proteomes" id="UP001272097"/>
    </source>
</evidence>
<comment type="caution">
    <text evidence="5">The sequence shown here is derived from an EMBL/GenBank/DDBJ whole genome shotgun (WGS) entry which is preliminary data.</text>
</comment>
<dbReference type="Gene3D" id="2.160.10.10">
    <property type="entry name" value="Hexapeptide repeat proteins"/>
    <property type="match status" value="1"/>
</dbReference>
<dbReference type="RefSeq" id="WP_320212618.1">
    <property type="nucleotide sequence ID" value="NZ_JAVIIS010000004.1"/>
</dbReference>
<keyword evidence="4" id="KW-0012">Acyltransferase</keyword>
<keyword evidence="3" id="KW-0677">Repeat</keyword>
<dbReference type="InterPro" id="IPR018357">
    <property type="entry name" value="Hexapep_transf_CS"/>
</dbReference>
<dbReference type="NCBIfam" id="TIGR03308">
    <property type="entry name" value="phn_thr-fam"/>
    <property type="match status" value="1"/>
</dbReference>
<name>A0ABU4WUQ8_9HYPH</name>
<dbReference type="InterPro" id="IPR017694">
    <property type="entry name" value="Phosphonate_tfrase_rpt"/>
</dbReference>
<dbReference type="Pfam" id="PF00132">
    <property type="entry name" value="Hexapep"/>
    <property type="match status" value="1"/>
</dbReference>
<comment type="similarity">
    <text evidence="1">Belongs to the transferase hexapeptide repeat family.</text>
</comment>
<dbReference type="EMBL" id="JAVIIS010000004">
    <property type="protein sequence ID" value="MDX8438740.1"/>
    <property type="molecule type" value="Genomic_DNA"/>
</dbReference>
<sequence>MDRPENLVLKDPEPRIHPTAELKACKLGRYVSIGERVILREVTVGDFSYFERHSEAIYTTIGKFCSIAANSRINALEHPIERLTQHKISYRPNEYFRWLGVDAAFRARRQAKSVSIGHDVWIGHGAVIMPGVAIGNGAVIGANAVVTHDVAPYTIVAGVPAKPLRQRFEPEIAARIENLAWWGWPPEKLARAVPDMQAMPIEAFLDRWEDSTL</sequence>
<evidence type="ECO:0000256" key="4">
    <source>
        <dbReference type="ARBA" id="ARBA00023315"/>
    </source>
</evidence>
<dbReference type="CDD" id="cd03349">
    <property type="entry name" value="LbH_XAT"/>
    <property type="match status" value="1"/>
</dbReference>
<organism evidence="5 6">
    <name type="scientific">Mesorhizobium australafricanum</name>
    <dbReference type="NCBI Taxonomy" id="3072311"/>
    <lineage>
        <taxon>Bacteria</taxon>
        <taxon>Pseudomonadati</taxon>
        <taxon>Pseudomonadota</taxon>
        <taxon>Alphaproteobacteria</taxon>
        <taxon>Hyphomicrobiales</taxon>
        <taxon>Phyllobacteriaceae</taxon>
        <taxon>Mesorhizobium</taxon>
    </lineage>
</organism>
<dbReference type="InterPro" id="IPR011004">
    <property type="entry name" value="Trimer_LpxA-like_sf"/>
</dbReference>
<evidence type="ECO:0000256" key="1">
    <source>
        <dbReference type="ARBA" id="ARBA00007274"/>
    </source>
</evidence>
<dbReference type="PANTHER" id="PTHR43300">
    <property type="entry name" value="ACETYLTRANSFERASE"/>
    <property type="match status" value="1"/>
</dbReference>
<proteinExistence type="inferred from homology"/>
<keyword evidence="6" id="KW-1185">Reference proteome</keyword>
<dbReference type="InterPro" id="IPR050179">
    <property type="entry name" value="Trans_hexapeptide_repeat"/>
</dbReference>
<dbReference type="InterPro" id="IPR001451">
    <property type="entry name" value="Hexapep"/>
</dbReference>
<accession>A0ABU4WUQ8</accession>
<gene>
    <name evidence="5" type="ORF">RFM51_03985</name>
</gene>
<evidence type="ECO:0000256" key="3">
    <source>
        <dbReference type="ARBA" id="ARBA00022737"/>
    </source>
</evidence>
<protein>
    <submittedName>
        <fullName evidence="5">DapH/DapD/GlmU-related protein</fullName>
    </submittedName>
</protein>
<dbReference type="SUPFAM" id="SSF51161">
    <property type="entry name" value="Trimeric LpxA-like enzymes"/>
    <property type="match status" value="1"/>
</dbReference>
<dbReference type="Proteomes" id="UP001272097">
    <property type="component" value="Unassembled WGS sequence"/>
</dbReference>